<proteinExistence type="predicted"/>
<gene>
    <name evidence="1" type="ORF">ACFO60_39345</name>
</gene>
<dbReference type="EMBL" id="JBHSFP010000061">
    <property type="protein sequence ID" value="MFC4536862.1"/>
    <property type="molecule type" value="Genomic_DNA"/>
</dbReference>
<dbReference type="Proteomes" id="UP001596004">
    <property type="component" value="Unassembled WGS sequence"/>
</dbReference>
<keyword evidence="2" id="KW-1185">Reference proteome</keyword>
<sequence length="62" mass="6358">MTSIFFAVGLAVAGLVPLVVLSARVVVAARGLSREIERANGRLAPVQGRLRAVIGASGRTEG</sequence>
<organism evidence="1 2">
    <name type="scientific">Sphaerisporangium dianthi</name>
    <dbReference type="NCBI Taxonomy" id="1436120"/>
    <lineage>
        <taxon>Bacteria</taxon>
        <taxon>Bacillati</taxon>
        <taxon>Actinomycetota</taxon>
        <taxon>Actinomycetes</taxon>
        <taxon>Streptosporangiales</taxon>
        <taxon>Streptosporangiaceae</taxon>
        <taxon>Sphaerisporangium</taxon>
    </lineage>
</organism>
<evidence type="ECO:0000313" key="2">
    <source>
        <dbReference type="Proteomes" id="UP001596004"/>
    </source>
</evidence>
<accession>A0ABV9CVW0</accession>
<protein>
    <recommendedName>
        <fullName evidence="3">Sensor histidine kinase</fullName>
    </recommendedName>
</protein>
<comment type="caution">
    <text evidence="1">The sequence shown here is derived from an EMBL/GenBank/DDBJ whole genome shotgun (WGS) entry which is preliminary data.</text>
</comment>
<reference evidence="2" key="1">
    <citation type="journal article" date="2019" name="Int. J. Syst. Evol. Microbiol.">
        <title>The Global Catalogue of Microorganisms (GCM) 10K type strain sequencing project: providing services to taxonomists for standard genome sequencing and annotation.</title>
        <authorList>
            <consortium name="The Broad Institute Genomics Platform"/>
            <consortium name="The Broad Institute Genome Sequencing Center for Infectious Disease"/>
            <person name="Wu L."/>
            <person name="Ma J."/>
        </authorList>
    </citation>
    <scope>NUCLEOTIDE SEQUENCE [LARGE SCALE GENOMIC DNA]</scope>
    <source>
        <strain evidence="2">CGMCC 4.7132</strain>
    </source>
</reference>
<evidence type="ECO:0008006" key="3">
    <source>
        <dbReference type="Google" id="ProtNLM"/>
    </source>
</evidence>
<dbReference type="RefSeq" id="WP_380852116.1">
    <property type="nucleotide sequence ID" value="NZ_JBHSFP010000061.1"/>
</dbReference>
<evidence type="ECO:0000313" key="1">
    <source>
        <dbReference type="EMBL" id="MFC4536862.1"/>
    </source>
</evidence>
<name>A0ABV9CVW0_9ACTN</name>